<feature type="non-terminal residue" evidence="5">
    <location>
        <position position="210"/>
    </location>
</feature>
<keyword evidence="3" id="KW-0472">Membrane</keyword>
<dbReference type="InterPro" id="IPR036790">
    <property type="entry name" value="Frizzled_dom_sf"/>
</dbReference>
<name>A0ABN8R9I0_9CNID</name>
<keyword evidence="3" id="KW-1133">Transmembrane helix</keyword>
<dbReference type="PROSITE" id="PS50038">
    <property type="entry name" value="FZ"/>
    <property type="match status" value="1"/>
</dbReference>
<feature type="non-terminal residue" evidence="5">
    <location>
        <position position="1"/>
    </location>
</feature>
<keyword evidence="3" id="KW-0812">Transmembrane</keyword>
<protein>
    <recommendedName>
        <fullName evidence="4">FZ domain-containing protein</fullName>
    </recommendedName>
</protein>
<reference evidence="5 6" key="1">
    <citation type="submission" date="2022-05" db="EMBL/GenBank/DDBJ databases">
        <authorList>
            <consortium name="Genoscope - CEA"/>
            <person name="William W."/>
        </authorList>
    </citation>
    <scope>NUCLEOTIDE SEQUENCE [LARGE SCALE GENOMIC DNA]</scope>
</reference>
<evidence type="ECO:0000313" key="5">
    <source>
        <dbReference type="EMBL" id="CAH3176030.1"/>
    </source>
</evidence>
<dbReference type="Gene3D" id="1.10.2000.10">
    <property type="entry name" value="Frizzled cysteine-rich domain"/>
    <property type="match status" value="1"/>
</dbReference>
<dbReference type="Pfam" id="PF01392">
    <property type="entry name" value="Fz"/>
    <property type="match status" value="1"/>
</dbReference>
<comment type="caution">
    <text evidence="5">The sequence shown here is derived from an EMBL/GenBank/DDBJ whole genome shotgun (WGS) entry which is preliminary data.</text>
</comment>
<dbReference type="Proteomes" id="UP001159427">
    <property type="component" value="Unassembled WGS sequence"/>
</dbReference>
<feature type="domain" description="FZ" evidence="4">
    <location>
        <begin position="7"/>
        <end position="133"/>
    </location>
</feature>
<sequence>GPLDRGCQELIIPACKDLGVYSHTLLSESVQKHLYLALWGKSYNKSDLQRDFPKVFENIFANYPKCRRNAETLFCGEMFPPCFLHETKTVYKTPCRSLCNDIARECPGYFSNDFNEAEYCGFHPEGDTDDVFCDIKEWPSPFHLLDYIDLLTTTSAPPKEPNKQAPKGWVIAVAVLSCLAVVGLVLGGLIWWKWRRTSPGVAYKKQHDSL</sequence>
<dbReference type="SUPFAM" id="SSF63501">
    <property type="entry name" value="Frizzled cysteine-rich domain"/>
    <property type="match status" value="1"/>
</dbReference>
<feature type="transmembrane region" description="Helical" evidence="3">
    <location>
        <begin position="169"/>
        <end position="192"/>
    </location>
</feature>
<keyword evidence="1" id="KW-1015">Disulfide bond</keyword>
<gene>
    <name evidence="5" type="ORF">PEVE_00010445</name>
</gene>
<evidence type="ECO:0000313" key="6">
    <source>
        <dbReference type="Proteomes" id="UP001159427"/>
    </source>
</evidence>
<evidence type="ECO:0000256" key="2">
    <source>
        <dbReference type="PROSITE-ProRule" id="PRU00090"/>
    </source>
</evidence>
<proteinExistence type="predicted"/>
<keyword evidence="6" id="KW-1185">Reference proteome</keyword>
<evidence type="ECO:0000256" key="1">
    <source>
        <dbReference type="ARBA" id="ARBA00023157"/>
    </source>
</evidence>
<dbReference type="EMBL" id="CALNXI010001736">
    <property type="protein sequence ID" value="CAH3176030.1"/>
    <property type="molecule type" value="Genomic_DNA"/>
</dbReference>
<evidence type="ECO:0000259" key="4">
    <source>
        <dbReference type="PROSITE" id="PS50038"/>
    </source>
</evidence>
<accession>A0ABN8R9I0</accession>
<comment type="caution">
    <text evidence="2">Lacks conserved residue(s) required for the propagation of feature annotation.</text>
</comment>
<evidence type="ECO:0000256" key="3">
    <source>
        <dbReference type="SAM" id="Phobius"/>
    </source>
</evidence>
<organism evidence="5 6">
    <name type="scientific">Porites evermanni</name>
    <dbReference type="NCBI Taxonomy" id="104178"/>
    <lineage>
        <taxon>Eukaryota</taxon>
        <taxon>Metazoa</taxon>
        <taxon>Cnidaria</taxon>
        <taxon>Anthozoa</taxon>
        <taxon>Hexacorallia</taxon>
        <taxon>Scleractinia</taxon>
        <taxon>Fungiina</taxon>
        <taxon>Poritidae</taxon>
        <taxon>Porites</taxon>
    </lineage>
</organism>
<dbReference type="InterPro" id="IPR020067">
    <property type="entry name" value="Frizzled_dom"/>
</dbReference>